<keyword evidence="4" id="KW-1185">Reference proteome</keyword>
<evidence type="ECO:0000313" key="4">
    <source>
        <dbReference type="Proteomes" id="UP000596661"/>
    </source>
</evidence>
<sequence length="266" mass="29842">MFPHKNQQQQPNHISTDQSQPMGAGPQKSTGDSNPSCSIPISSSSQENSDIDIPIAIRKGTLIEEMNALGRSGTWEIVNLPKGKKIVGCRWIFTVKYKADGSIERYKARLVAKGYTQTHGTEYQENCVPVAKDLKEKMGSKTVCKLKKSLYGCKQSARAWFKRFGKAVKICGNDGQELEELNAKLAAEFLLIKDLGTVKYFLGIEFTRSKEGVLVNQRKYVIDMLYETGMTGCKPAESPIEPNLKLNLSKEEDVLNKEKYQRLVER</sequence>
<feature type="compositionally biased region" description="Polar residues" evidence="1">
    <location>
        <begin position="1"/>
        <end position="32"/>
    </location>
</feature>
<feature type="domain" description="Reverse transcriptase Ty1/copia-type" evidence="2">
    <location>
        <begin position="74"/>
        <end position="132"/>
    </location>
</feature>
<proteinExistence type="predicted"/>
<dbReference type="OMA" id="TEYQENC"/>
<dbReference type="AlphaFoldDB" id="A0A803QBK1"/>
<dbReference type="InterPro" id="IPR013103">
    <property type="entry name" value="RVT_2"/>
</dbReference>
<dbReference type="Proteomes" id="UP000596661">
    <property type="component" value="Chromosome 8"/>
</dbReference>
<evidence type="ECO:0000313" key="3">
    <source>
        <dbReference type="EnsemblPlants" id="cds.evm.model.08.536"/>
    </source>
</evidence>
<feature type="domain" description="Reverse transcriptase Ty1/copia-type" evidence="2">
    <location>
        <begin position="170"/>
        <end position="241"/>
    </location>
</feature>
<reference evidence="3" key="2">
    <citation type="submission" date="2021-03" db="UniProtKB">
        <authorList>
            <consortium name="EnsemblPlants"/>
        </authorList>
    </citation>
    <scope>IDENTIFICATION</scope>
</reference>
<dbReference type="Pfam" id="PF07727">
    <property type="entry name" value="RVT_2"/>
    <property type="match status" value="2"/>
</dbReference>
<evidence type="ECO:0000259" key="2">
    <source>
        <dbReference type="Pfam" id="PF07727"/>
    </source>
</evidence>
<feature type="compositionally biased region" description="Low complexity" evidence="1">
    <location>
        <begin position="33"/>
        <end position="47"/>
    </location>
</feature>
<feature type="region of interest" description="Disordered" evidence="1">
    <location>
        <begin position="1"/>
        <end position="47"/>
    </location>
</feature>
<evidence type="ECO:0000256" key="1">
    <source>
        <dbReference type="SAM" id="MobiDB-lite"/>
    </source>
</evidence>
<dbReference type="Gramene" id="evm.model.08.536">
    <property type="protein sequence ID" value="cds.evm.model.08.536"/>
    <property type="gene ID" value="evm.TU.08.536"/>
</dbReference>
<organism evidence="3 4">
    <name type="scientific">Cannabis sativa</name>
    <name type="common">Hemp</name>
    <name type="synonym">Marijuana</name>
    <dbReference type="NCBI Taxonomy" id="3483"/>
    <lineage>
        <taxon>Eukaryota</taxon>
        <taxon>Viridiplantae</taxon>
        <taxon>Streptophyta</taxon>
        <taxon>Embryophyta</taxon>
        <taxon>Tracheophyta</taxon>
        <taxon>Spermatophyta</taxon>
        <taxon>Magnoliopsida</taxon>
        <taxon>eudicotyledons</taxon>
        <taxon>Gunneridae</taxon>
        <taxon>Pentapetalae</taxon>
        <taxon>rosids</taxon>
        <taxon>fabids</taxon>
        <taxon>Rosales</taxon>
        <taxon>Cannabaceae</taxon>
        <taxon>Cannabis</taxon>
    </lineage>
</organism>
<reference evidence="3" key="1">
    <citation type="submission" date="2018-11" db="EMBL/GenBank/DDBJ databases">
        <authorList>
            <person name="Grassa J C."/>
        </authorList>
    </citation>
    <scope>NUCLEOTIDE SEQUENCE [LARGE SCALE GENOMIC DNA]</scope>
</reference>
<accession>A0A803QBK1</accession>
<dbReference type="EnsemblPlants" id="evm.model.08.536">
    <property type="protein sequence ID" value="cds.evm.model.08.536"/>
    <property type="gene ID" value="evm.TU.08.536"/>
</dbReference>
<protein>
    <recommendedName>
        <fullName evidence="2">Reverse transcriptase Ty1/copia-type domain-containing protein</fullName>
    </recommendedName>
</protein>
<dbReference type="EMBL" id="UZAU01000685">
    <property type="status" value="NOT_ANNOTATED_CDS"/>
    <property type="molecule type" value="Genomic_DNA"/>
</dbReference>
<name>A0A803QBK1_CANSA</name>